<protein>
    <submittedName>
        <fullName evidence="1">Mannosyl-oligosaccharide alpha-1,2-mannosidase</fullName>
        <ecNumber evidence="1">3.2.1.113</ecNumber>
    </submittedName>
</protein>
<reference evidence="1" key="1">
    <citation type="submission" date="2022-10" db="EMBL/GenBank/DDBJ databases">
        <title>Culturing micro-colonial fungi from biological soil crusts in the Mojave desert and describing Neophaeococcomyces mojavensis, and introducing the new genera and species Taxawa tesnikishii.</title>
        <authorList>
            <person name="Kurbessoian T."/>
            <person name="Stajich J.E."/>
        </authorList>
    </citation>
    <scope>NUCLEOTIDE SEQUENCE</scope>
    <source>
        <strain evidence="1">JES_112</strain>
    </source>
</reference>
<comment type="caution">
    <text evidence="1">The sequence shown here is derived from an EMBL/GenBank/DDBJ whole genome shotgun (WGS) entry which is preliminary data.</text>
</comment>
<keyword evidence="1" id="KW-0326">Glycosidase</keyword>
<keyword evidence="1" id="KW-0378">Hydrolase</keyword>
<gene>
    <name evidence="1" type="primary">MNS1</name>
    <name evidence="1" type="ORF">H2198_006031</name>
</gene>
<evidence type="ECO:0000313" key="2">
    <source>
        <dbReference type="Proteomes" id="UP001172386"/>
    </source>
</evidence>
<name>A0ACC3A412_9EURO</name>
<sequence length="635" mass="71563">MYKDKPNHPTTRLKNQGNKIGAVILAFIGLLWLTGILRLPGLETLNPGSGLSSSHNSRSWASRKEAVRQAFITSWDYYAEHAWGMDEFHPISQNSKNMGCKESSKHSGMFSSCPPTGWIIVDALDTAMIMNLTSRVVKAREWISTSLDFSKVDSEMSTFETTIRVLGGLLSAHYLSTTFPNLAPLPDDDVGAKGEDLYIEKAVDLADRLLGAYDTATGIPLSSCILNTSIGVGDRGNSGAASTAEATTLQLEMKYVAKLTGEPLFWERAERVMEAVDAPRHVGNILPIFIDPNTGEFRGENIRLGSRGDSYYEYLIKQYLQTGSRESIYLDMWDESIEGIKKHLITWSKHSNLTILAERQSGLDSELTGKMDHLVCFLPGTIALALTHGATLEVARKSPTWGKKQEQDLILAEELMKTCWGMYLVTPTGLAPEITYFKLDNPPRSWNTSDPDWEMPRSAELTSDPEAPWRQDYDIHLNDVHNLQRPETVESLFYMWRITGDIKYREWGWQMFQSFLAHTAIYDDNGKVVGYSSIESVNKLVTAGGTNRLIAGSKTAKRDNMEGFWFAETLKYMYLLFDDDTSDWNDLEKIVFNTEAHILPRFDIGSEGKVWKTGWTRKERPIPKPGERGDSLFRW</sequence>
<keyword evidence="2" id="KW-1185">Reference proteome</keyword>
<organism evidence="1 2">
    <name type="scientific">Neophaeococcomyces mojaviensis</name>
    <dbReference type="NCBI Taxonomy" id="3383035"/>
    <lineage>
        <taxon>Eukaryota</taxon>
        <taxon>Fungi</taxon>
        <taxon>Dikarya</taxon>
        <taxon>Ascomycota</taxon>
        <taxon>Pezizomycotina</taxon>
        <taxon>Eurotiomycetes</taxon>
        <taxon>Chaetothyriomycetidae</taxon>
        <taxon>Chaetothyriales</taxon>
        <taxon>Chaetothyriales incertae sedis</taxon>
        <taxon>Neophaeococcomyces</taxon>
    </lineage>
</organism>
<dbReference type="Proteomes" id="UP001172386">
    <property type="component" value="Unassembled WGS sequence"/>
</dbReference>
<dbReference type="EC" id="3.2.1.113" evidence="1"/>
<dbReference type="EMBL" id="JAPDRQ010000107">
    <property type="protein sequence ID" value="KAJ9654986.1"/>
    <property type="molecule type" value="Genomic_DNA"/>
</dbReference>
<accession>A0ACC3A412</accession>
<evidence type="ECO:0000313" key="1">
    <source>
        <dbReference type="EMBL" id="KAJ9654986.1"/>
    </source>
</evidence>
<proteinExistence type="predicted"/>